<evidence type="ECO:0000313" key="1">
    <source>
        <dbReference type="EMBL" id="TGZ75433.1"/>
    </source>
</evidence>
<accession>A0A4S2MFK1</accession>
<gene>
    <name evidence="1" type="ORF">CRM22_000385</name>
</gene>
<sequence length="51" mass="5992">MQIHFCCQRTNSSGVPCKPGCDRFAENRRTLEIRRRRRDAPTDHCYPNGIQ</sequence>
<keyword evidence="2" id="KW-1185">Reference proteome</keyword>
<protein>
    <submittedName>
        <fullName evidence="1">Uncharacterized protein</fullName>
    </submittedName>
</protein>
<dbReference type="Proteomes" id="UP000308267">
    <property type="component" value="Unassembled WGS sequence"/>
</dbReference>
<comment type="caution">
    <text evidence="1">The sequence shown here is derived from an EMBL/GenBank/DDBJ whole genome shotgun (WGS) entry which is preliminary data.</text>
</comment>
<proteinExistence type="predicted"/>
<evidence type="ECO:0000313" key="2">
    <source>
        <dbReference type="Proteomes" id="UP000308267"/>
    </source>
</evidence>
<organism evidence="1 2">
    <name type="scientific">Opisthorchis felineus</name>
    <dbReference type="NCBI Taxonomy" id="147828"/>
    <lineage>
        <taxon>Eukaryota</taxon>
        <taxon>Metazoa</taxon>
        <taxon>Spiralia</taxon>
        <taxon>Lophotrochozoa</taxon>
        <taxon>Platyhelminthes</taxon>
        <taxon>Trematoda</taxon>
        <taxon>Digenea</taxon>
        <taxon>Opisthorchiida</taxon>
        <taxon>Opisthorchiata</taxon>
        <taxon>Opisthorchiidae</taxon>
        <taxon>Opisthorchis</taxon>
    </lineage>
</organism>
<reference evidence="1 2" key="1">
    <citation type="journal article" date="2019" name="BMC Genomics">
        <title>New insights from Opisthorchis felineus genome: update on genomics of the epidemiologically important liver flukes.</title>
        <authorList>
            <person name="Ershov N.I."/>
            <person name="Mordvinov V.A."/>
            <person name="Prokhortchouk E.B."/>
            <person name="Pakharukova M.Y."/>
            <person name="Gunbin K.V."/>
            <person name="Ustyantsev K."/>
            <person name="Genaev M.A."/>
            <person name="Blinov A.G."/>
            <person name="Mazur A."/>
            <person name="Boulygina E."/>
            <person name="Tsygankova S."/>
            <person name="Khrameeva E."/>
            <person name="Chekanov N."/>
            <person name="Fan G."/>
            <person name="Xiao A."/>
            <person name="Zhang H."/>
            <person name="Xu X."/>
            <person name="Yang H."/>
            <person name="Solovyev V."/>
            <person name="Lee S.M."/>
            <person name="Liu X."/>
            <person name="Afonnikov D.A."/>
            <person name="Skryabin K.G."/>
        </authorList>
    </citation>
    <scope>NUCLEOTIDE SEQUENCE [LARGE SCALE GENOMIC DNA]</scope>
    <source>
        <strain evidence="1">AK-0245</strain>
        <tissue evidence="1">Whole organism</tissue>
    </source>
</reference>
<name>A0A4S2MFK1_OPIFE</name>
<dbReference type="AlphaFoldDB" id="A0A4S2MFK1"/>
<dbReference type="EMBL" id="SJOL01000719">
    <property type="protein sequence ID" value="TGZ75433.1"/>
    <property type="molecule type" value="Genomic_DNA"/>
</dbReference>